<dbReference type="RefSeq" id="WP_034952473.1">
    <property type="nucleotide sequence ID" value="NZ_JDST02000099.1"/>
</dbReference>
<gene>
    <name evidence="2" type="ORF">AW06_003735</name>
</gene>
<sequence>MGRPLIAALRAGAGKTGEPPPFVLLMLIGGIGLLVSALFASASIILAAAGVAALTAAATLWRRHRAASRYNSLTQVGYASELQRDAECFDDYLEEVSRHLPQAALTTLARTKETLAMVIAALAAADLDAIDLAIEETFFIREMVARYLRDACRHYVKATAASGGCVVLEDGSTAEQSLCRQLDMLHARLDRALARIADGRAQALARHEAFVRSKE</sequence>
<reference evidence="2" key="1">
    <citation type="submission" date="2014-02" db="EMBL/GenBank/DDBJ databases">
        <title>Expanding our view of genomic diversity in Candidatus Accumulibacter clades.</title>
        <authorList>
            <person name="Skennerton C.T."/>
            <person name="Barr J.J."/>
            <person name="Slater F.R."/>
            <person name="Bond P.L."/>
            <person name="Tyson G.W."/>
        </authorList>
    </citation>
    <scope>NUCLEOTIDE SEQUENCE [LARGE SCALE GENOMIC DNA]</scope>
</reference>
<keyword evidence="1" id="KW-0812">Transmembrane</keyword>
<evidence type="ECO:0000313" key="3">
    <source>
        <dbReference type="Proteomes" id="UP000021315"/>
    </source>
</evidence>
<keyword evidence="1" id="KW-1133">Transmembrane helix</keyword>
<organism evidence="2 3">
    <name type="scientific">Candidatus Accumulibacter cognatus</name>
    <dbReference type="NCBI Taxonomy" id="2954383"/>
    <lineage>
        <taxon>Bacteria</taxon>
        <taxon>Pseudomonadati</taxon>
        <taxon>Pseudomonadota</taxon>
        <taxon>Betaproteobacteria</taxon>
        <taxon>Candidatus Accumulibacter</taxon>
    </lineage>
</organism>
<accession>A0A080M2B6</accession>
<comment type="caution">
    <text evidence="2">The sequence shown here is derived from an EMBL/GenBank/DDBJ whole genome shotgun (WGS) entry which is preliminary data.</text>
</comment>
<protein>
    <recommendedName>
        <fullName evidence="4">5-bromo-4-chloroindolyl phosphate hydrolysis protein</fullName>
    </recommendedName>
</protein>
<name>A0A080M2B6_9PROT</name>
<proteinExistence type="predicted"/>
<keyword evidence="3" id="KW-1185">Reference proteome</keyword>
<dbReference type="AlphaFoldDB" id="A0A080M2B6"/>
<evidence type="ECO:0000313" key="2">
    <source>
        <dbReference type="EMBL" id="KFB75206.1"/>
    </source>
</evidence>
<dbReference type="EMBL" id="JDST02000099">
    <property type="protein sequence ID" value="KFB75206.1"/>
    <property type="molecule type" value="Genomic_DNA"/>
</dbReference>
<dbReference type="STRING" id="1453999.AW06_003735"/>
<feature type="transmembrane region" description="Helical" evidence="1">
    <location>
        <begin position="21"/>
        <end position="38"/>
    </location>
</feature>
<keyword evidence="1" id="KW-0472">Membrane</keyword>
<feature type="transmembrane region" description="Helical" evidence="1">
    <location>
        <begin position="44"/>
        <end position="61"/>
    </location>
</feature>
<evidence type="ECO:0000256" key="1">
    <source>
        <dbReference type="SAM" id="Phobius"/>
    </source>
</evidence>
<dbReference type="Proteomes" id="UP000021315">
    <property type="component" value="Unassembled WGS sequence"/>
</dbReference>
<evidence type="ECO:0008006" key="4">
    <source>
        <dbReference type="Google" id="ProtNLM"/>
    </source>
</evidence>